<accession>A0AAU7CNX3</accession>
<proteinExistence type="predicted"/>
<protein>
    <submittedName>
        <fullName evidence="1">Uncharacterized protein</fullName>
    </submittedName>
</protein>
<dbReference type="AlphaFoldDB" id="A0AAU7CNX3"/>
<gene>
    <name evidence="1" type="ORF">V5E97_09760</name>
</gene>
<name>A0AAU7CNX3_9BACT</name>
<dbReference type="EMBL" id="CP155447">
    <property type="protein sequence ID" value="XBH06301.1"/>
    <property type="molecule type" value="Genomic_DNA"/>
</dbReference>
<evidence type="ECO:0000313" key="1">
    <source>
        <dbReference type="EMBL" id="XBH06301.1"/>
    </source>
</evidence>
<dbReference type="RefSeq" id="WP_406699152.1">
    <property type="nucleotide sequence ID" value="NZ_CP155447.1"/>
</dbReference>
<reference evidence="1" key="1">
    <citation type="submission" date="2024-05" db="EMBL/GenBank/DDBJ databases">
        <title>Planctomycetes of the genus Singulisphaera possess chitinolytic capabilities.</title>
        <authorList>
            <person name="Ivanova A."/>
        </authorList>
    </citation>
    <scope>NUCLEOTIDE SEQUENCE</scope>
    <source>
        <strain evidence="1">Ch08T</strain>
    </source>
</reference>
<organism evidence="1">
    <name type="scientific">Singulisphaera sp. Ch08</name>
    <dbReference type="NCBI Taxonomy" id="3120278"/>
    <lineage>
        <taxon>Bacteria</taxon>
        <taxon>Pseudomonadati</taxon>
        <taxon>Planctomycetota</taxon>
        <taxon>Planctomycetia</taxon>
        <taxon>Isosphaerales</taxon>
        <taxon>Isosphaeraceae</taxon>
        <taxon>Singulisphaera</taxon>
    </lineage>
</organism>
<sequence length="201" mass="22825">MDRCFLPIDDALILHALLKPARRILTTAQAWHEAPAFPDPDEAEFLFADLQRAIADAAGPYVWRNHVDSWEWNRFHKANPAGADATLELAAAIAELRPDPPENPQTQRLRDPGWIANYAVILSRLEEALGEPPTWDWIVSTQSTLNEAFGLLKTNPVGLKSRKDKGLIEYERRSDGLFALRHTDLREHKRIKKFVQTQCGL</sequence>